<evidence type="ECO:0000313" key="2">
    <source>
        <dbReference type="Proteomes" id="UP000191010"/>
    </source>
</evidence>
<sequence>MSTTLPAYCPYGYHQNQASPASMLGFNGERYDPFTYGYALGQGYRCYSPTLMRFQGPDDLSPFLEGGFNTYIYCKGDPVNYQDDSGRAPTPAQLTAAINKLKPVSSARAEQQIFTKTNRHHEQPAARAIKMKQKAKSVSFAEDTIFERNRSAHYREYQERKKLINEMNRLHTFNEELNNDLNQLWSPVTRSNYRAYDLLPDYRRRLESINHSLRKVQLKKEAIQLRLQQIRR</sequence>
<dbReference type="RefSeq" id="WP_228385155.1">
    <property type="nucleotide sequence ID" value="NZ_CP019952.1"/>
</dbReference>
<accession>A0ABM6J751</accession>
<dbReference type="EMBL" id="CP019952">
    <property type="protein sequence ID" value="AQW70283.1"/>
    <property type="molecule type" value="Genomic_DNA"/>
</dbReference>
<evidence type="ECO:0000313" key="1">
    <source>
        <dbReference type="EMBL" id="AQW70283.1"/>
    </source>
</evidence>
<dbReference type="Gene3D" id="2.180.10.10">
    <property type="entry name" value="RHS repeat-associated core"/>
    <property type="match status" value="1"/>
</dbReference>
<keyword evidence="2" id="KW-1185">Reference proteome</keyword>
<name>A0ABM6J751_9PSED</name>
<protein>
    <recommendedName>
        <fullName evidence="3">RHS repeat-associated core domain-containing protein</fullName>
    </recommendedName>
</protein>
<dbReference type="InterPro" id="IPR022385">
    <property type="entry name" value="Rhs_assc_core"/>
</dbReference>
<dbReference type="Proteomes" id="UP000191010">
    <property type="component" value="Chromosome"/>
</dbReference>
<dbReference type="NCBIfam" id="TIGR03696">
    <property type="entry name" value="Rhs_assc_core"/>
    <property type="match status" value="1"/>
</dbReference>
<organism evidence="1 2">
    <name type="scientific">Pseudomonas parafulva</name>
    <dbReference type="NCBI Taxonomy" id="157782"/>
    <lineage>
        <taxon>Bacteria</taxon>
        <taxon>Pseudomonadati</taxon>
        <taxon>Pseudomonadota</taxon>
        <taxon>Gammaproteobacteria</taxon>
        <taxon>Pseudomonadales</taxon>
        <taxon>Pseudomonadaceae</taxon>
        <taxon>Pseudomonas</taxon>
    </lineage>
</organism>
<gene>
    <name evidence="1" type="ORF">B2J77_19660</name>
</gene>
<dbReference type="SUPFAM" id="SSF56399">
    <property type="entry name" value="ADP-ribosylation"/>
    <property type="match status" value="1"/>
</dbReference>
<reference evidence="1 2" key="1">
    <citation type="submission" date="2017-02" db="EMBL/GenBank/DDBJ databases">
        <authorList>
            <person name="Guo L."/>
        </authorList>
    </citation>
    <scope>NUCLEOTIDE SEQUENCE [LARGE SCALE GENOMIC DNA]</scope>
    <source>
        <strain evidence="1 2">PRS09-11288</strain>
    </source>
</reference>
<evidence type="ECO:0008006" key="3">
    <source>
        <dbReference type="Google" id="ProtNLM"/>
    </source>
</evidence>
<proteinExistence type="predicted"/>